<feature type="compositionally biased region" description="Polar residues" evidence="3">
    <location>
        <begin position="253"/>
        <end position="273"/>
    </location>
</feature>
<dbReference type="InterPro" id="IPR048289">
    <property type="entry name" value="RRM2_NsCP33-like"/>
</dbReference>
<keyword evidence="1 2" id="KW-0694">RNA-binding</keyword>
<evidence type="ECO:0000256" key="1">
    <source>
        <dbReference type="ARBA" id="ARBA00022884"/>
    </source>
</evidence>
<dbReference type="OrthoDB" id="439808at2759"/>
<dbReference type="SUPFAM" id="SSF54928">
    <property type="entry name" value="RNA-binding domain, RBD"/>
    <property type="match status" value="1"/>
</dbReference>
<organism evidence="5 6">
    <name type="scientific">Tetracentron sinense</name>
    <name type="common">Spur-leaf</name>
    <dbReference type="NCBI Taxonomy" id="13715"/>
    <lineage>
        <taxon>Eukaryota</taxon>
        <taxon>Viridiplantae</taxon>
        <taxon>Streptophyta</taxon>
        <taxon>Embryophyta</taxon>
        <taxon>Tracheophyta</taxon>
        <taxon>Spermatophyta</taxon>
        <taxon>Magnoliopsida</taxon>
        <taxon>Trochodendrales</taxon>
        <taxon>Trochodendraceae</taxon>
        <taxon>Tetracentron</taxon>
    </lineage>
</organism>
<dbReference type="InterPro" id="IPR012677">
    <property type="entry name" value="Nucleotide-bd_a/b_plait_sf"/>
</dbReference>
<evidence type="ECO:0000256" key="2">
    <source>
        <dbReference type="PROSITE-ProRule" id="PRU00176"/>
    </source>
</evidence>
<dbReference type="EMBL" id="JABCRI010000004">
    <property type="protein sequence ID" value="KAF8408209.1"/>
    <property type="molecule type" value="Genomic_DNA"/>
</dbReference>
<dbReference type="PANTHER" id="PTHR48027">
    <property type="entry name" value="HETEROGENEOUS NUCLEAR RIBONUCLEOPROTEIN 87F-RELATED"/>
    <property type="match status" value="1"/>
</dbReference>
<reference evidence="5 6" key="1">
    <citation type="submission" date="2020-04" db="EMBL/GenBank/DDBJ databases">
        <title>Plant Genome Project.</title>
        <authorList>
            <person name="Zhang R.-G."/>
        </authorList>
    </citation>
    <scope>NUCLEOTIDE SEQUENCE [LARGE SCALE GENOMIC DNA]</scope>
    <source>
        <strain evidence="5">YNK0</strain>
        <tissue evidence="5">Leaf</tissue>
    </source>
</reference>
<keyword evidence="6" id="KW-1185">Reference proteome</keyword>
<comment type="caution">
    <text evidence="5">The sequence shown here is derived from an EMBL/GenBank/DDBJ whole genome shotgun (WGS) entry which is preliminary data.</text>
</comment>
<sequence length="291" mass="28574">MAFISRVGNILKQTVSKHINSELSASKPSIYQAIRCMSSSKLFIGGLSYNTDDTSLREAFTSYGEVIEARVIMDRETGRSRGFGFVSFTSSEEASSAIQAMDGQDLHGRMVRVNYATERTGGFRSGGFGGGGGYGGSGGSYGGGGGSYGGGSGSYGGGGGSYGGGGDRYGSGGGSYGGDNYGSGGSGGGYGGSSSYGSGGGYGGGNSSGGYGAGAGAGGNDNYVGGGAGSDSSFASGGLGGSTGIPYSGGDQFISNQGSSTGAGSYDQDNPTDGNHEDDNNEPDDYANRRS</sequence>
<proteinExistence type="predicted"/>
<feature type="region of interest" description="Disordered" evidence="3">
    <location>
        <begin position="211"/>
        <end position="291"/>
    </location>
</feature>
<dbReference type="OMA" id="KPEMING"/>
<evidence type="ECO:0000313" key="5">
    <source>
        <dbReference type="EMBL" id="KAF8408209.1"/>
    </source>
</evidence>
<dbReference type="Pfam" id="PF00076">
    <property type="entry name" value="RRM_1"/>
    <property type="match status" value="1"/>
</dbReference>
<dbReference type="PRINTS" id="PR01228">
    <property type="entry name" value="EGGSHELL"/>
</dbReference>
<dbReference type="CDD" id="cd21608">
    <property type="entry name" value="RRM2_NsCP33_like"/>
    <property type="match status" value="1"/>
</dbReference>
<evidence type="ECO:0000259" key="4">
    <source>
        <dbReference type="PROSITE" id="PS50102"/>
    </source>
</evidence>
<dbReference type="AlphaFoldDB" id="A0A834ZIS9"/>
<dbReference type="InterPro" id="IPR035979">
    <property type="entry name" value="RBD_domain_sf"/>
</dbReference>
<dbReference type="InterPro" id="IPR000504">
    <property type="entry name" value="RRM_dom"/>
</dbReference>
<accession>A0A834ZIS9</accession>
<protein>
    <recommendedName>
        <fullName evidence="4">RRM domain-containing protein</fullName>
    </recommendedName>
</protein>
<gene>
    <name evidence="5" type="ORF">HHK36_007353</name>
</gene>
<feature type="domain" description="RRM" evidence="4">
    <location>
        <begin position="40"/>
        <end position="118"/>
    </location>
</feature>
<dbReference type="PROSITE" id="PS50102">
    <property type="entry name" value="RRM"/>
    <property type="match status" value="1"/>
</dbReference>
<dbReference type="Gene3D" id="3.30.70.330">
    <property type="match status" value="1"/>
</dbReference>
<evidence type="ECO:0000313" key="6">
    <source>
        <dbReference type="Proteomes" id="UP000655225"/>
    </source>
</evidence>
<feature type="compositionally biased region" description="Gly residues" evidence="3">
    <location>
        <begin position="211"/>
        <end position="229"/>
    </location>
</feature>
<dbReference type="InterPro" id="IPR052462">
    <property type="entry name" value="SLIRP/GR-RBP-like"/>
</dbReference>
<name>A0A834ZIS9_TETSI</name>
<evidence type="ECO:0000256" key="3">
    <source>
        <dbReference type="SAM" id="MobiDB-lite"/>
    </source>
</evidence>
<dbReference type="Proteomes" id="UP000655225">
    <property type="component" value="Unassembled WGS sequence"/>
</dbReference>
<dbReference type="GO" id="GO:0003723">
    <property type="term" value="F:RNA binding"/>
    <property type="evidence" value="ECO:0007669"/>
    <property type="project" value="UniProtKB-UniRule"/>
</dbReference>
<dbReference type="SMART" id="SM00360">
    <property type="entry name" value="RRM"/>
    <property type="match status" value="1"/>
</dbReference>